<sequence length="97" mass="11409">MMNEVQQIKTRFDFAKFLTDSRQVVQYNGETFSKEVKGNLIKIKADNQLVYEVHKEKKILIVLKALYMTFHRDAYWDVAKIANLDEVLADTNTLIRI</sequence>
<name>A0A926ID65_9FIRM</name>
<keyword evidence="2" id="KW-1185">Reference proteome</keyword>
<evidence type="ECO:0000313" key="2">
    <source>
        <dbReference type="Proteomes" id="UP000655830"/>
    </source>
</evidence>
<protein>
    <submittedName>
        <fullName evidence="1">Uncharacterized protein</fullName>
    </submittedName>
</protein>
<proteinExistence type="predicted"/>
<gene>
    <name evidence="1" type="ORF">H8718_01625</name>
</gene>
<dbReference type="EMBL" id="JACRSY010000002">
    <property type="protein sequence ID" value="MBC8578241.1"/>
    <property type="molecule type" value="Genomic_DNA"/>
</dbReference>
<evidence type="ECO:0000313" key="1">
    <source>
        <dbReference type="EMBL" id="MBC8578241.1"/>
    </source>
</evidence>
<reference evidence="1" key="1">
    <citation type="submission" date="2020-08" db="EMBL/GenBank/DDBJ databases">
        <title>Genome public.</title>
        <authorList>
            <person name="Liu C."/>
            <person name="Sun Q."/>
        </authorList>
    </citation>
    <scope>NUCLEOTIDE SEQUENCE</scope>
    <source>
        <strain evidence="1">NSJ-12</strain>
    </source>
</reference>
<dbReference type="AlphaFoldDB" id="A0A926ID65"/>
<dbReference type="RefSeq" id="WP_177669299.1">
    <property type="nucleotide sequence ID" value="NZ_JACRSY010000002.1"/>
</dbReference>
<dbReference type="Proteomes" id="UP000655830">
    <property type="component" value="Unassembled WGS sequence"/>
</dbReference>
<accession>A0A926ID65</accession>
<organism evidence="1 2">
    <name type="scientific">Zhenhengia yiwuensis</name>
    <dbReference type="NCBI Taxonomy" id="2763666"/>
    <lineage>
        <taxon>Bacteria</taxon>
        <taxon>Bacillati</taxon>
        <taxon>Bacillota</taxon>
        <taxon>Clostridia</taxon>
        <taxon>Lachnospirales</taxon>
        <taxon>Lachnospiraceae</taxon>
        <taxon>Zhenhengia</taxon>
    </lineage>
</organism>
<comment type="caution">
    <text evidence="1">The sequence shown here is derived from an EMBL/GenBank/DDBJ whole genome shotgun (WGS) entry which is preliminary data.</text>
</comment>